<gene>
    <name evidence="1" type="primary">WBGene00282844</name>
</gene>
<dbReference type="Proteomes" id="UP000005239">
    <property type="component" value="Unassembled WGS sequence"/>
</dbReference>
<evidence type="ECO:0000313" key="2">
    <source>
        <dbReference type="Proteomes" id="UP000005239"/>
    </source>
</evidence>
<reference evidence="1" key="2">
    <citation type="submission" date="2022-06" db="UniProtKB">
        <authorList>
            <consortium name="EnsemblMetazoa"/>
        </authorList>
    </citation>
    <scope>IDENTIFICATION</scope>
    <source>
        <strain evidence="1">PS312</strain>
    </source>
</reference>
<organism evidence="1 2">
    <name type="scientific">Pristionchus pacificus</name>
    <name type="common">Parasitic nematode worm</name>
    <dbReference type="NCBI Taxonomy" id="54126"/>
    <lineage>
        <taxon>Eukaryota</taxon>
        <taxon>Metazoa</taxon>
        <taxon>Ecdysozoa</taxon>
        <taxon>Nematoda</taxon>
        <taxon>Chromadorea</taxon>
        <taxon>Rhabditida</taxon>
        <taxon>Rhabditina</taxon>
        <taxon>Diplogasteromorpha</taxon>
        <taxon>Diplogasteroidea</taxon>
        <taxon>Neodiplogasteridae</taxon>
        <taxon>Pristionchus</taxon>
    </lineage>
</organism>
<dbReference type="PROSITE" id="PS50948">
    <property type="entry name" value="PAN"/>
    <property type="match status" value="1"/>
</dbReference>
<accession>A0A2A6BTW0</accession>
<dbReference type="EnsemblMetazoa" id="PPA44475.1">
    <property type="protein sequence ID" value="PPA44475.1"/>
    <property type="gene ID" value="WBGene00282844"/>
</dbReference>
<evidence type="ECO:0000313" key="1">
    <source>
        <dbReference type="EnsemblMetazoa" id="PPA44475.1"/>
    </source>
</evidence>
<protein>
    <submittedName>
        <fullName evidence="1">Apple domain-containing protein</fullName>
    </submittedName>
</protein>
<dbReference type="InterPro" id="IPR003609">
    <property type="entry name" value="Pan_app"/>
</dbReference>
<accession>A0A8R1V1M0</accession>
<keyword evidence="2" id="KW-1185">Reference proteome</keyword>
<name>A0A2A6BTW0_PRIPA</name>
<dbReference type="AlphaFoldDB" id="A0A2A6BTW0"/>
<sequence length="214" mass="23281">MTATKERRVTNSFYRTKQHNATSPLNPAIKQRARDTVSSRTTASVVCVPQAGLAVTAVQRMIPAPPSPVLMTAIKDRCFIAPCQENGGTCSSPALDSCFTMGEWLNVRYLVTDITPVSTLDECKYLCVAMAECAACSFSKSYSCALLGPDTNRRLSSCFAPAVLYERDPTCAKWCSGLWRPPIPFYSGSIPGRDTALRPTKAPERGIGSDKITR</sequence>
<reference evidence="2" key="1">
    <citation type="journal article" date="2008" name="Nat. Genet.">
        <title>The Pristionchus pacificus genome provides a unique perspective on nematode lifestyle and parasitism.</title>
        <authorList>
            <person name="Dieterich C."/>
            <person name="Clifton S.W."/>
            <person name="Schuster L.N."/>
            <person name="Chinwalla A."/>
            <person name="Delehaunty K."/>
            <person name="Dinkelacker I."/>
            <person name="Fulton L."/>
            <person name="Fulton R."/>
            <person name="Godfrey J."/>
            <person name="Minx P."/>
            <person name="Mitreva M."/>
            <person name="Roeseler W."/>
            <person name="Tian H."/>
            <person name="Witte H."/>
            <person name="Yang S.P."/>
            <person name="Wilson R.K."/>
            <person name="Sommer R.J."/>
        </authorList>
    </citation>
    <scope>NUCLEOTIDE SEQUENCE [LARGE SCALE GENOMIC DNA]</scope>
    <source>
        <strain evidence="2">PS312</strain>
    </source>
</reference>
<proteinExistence type="predicted"/>